<dbReference type="Proteomes" id="UP001558613">
    <property type="component" value="Unassembled WGS sequence"/>
</dbReference>
<dbReference type="EMBL" id="JAYMGO010000018">
    <property type="protein sequence ID" value="KAL1256284.1"/>
    <property type="molecule type" value="Genomic_DNA"/>
</dbReference>
<feature type="region of interest" description="Disordered" evidence="1">
    <location>
        <begin position="58"/>
        <end position="77"/>
    </location>
</feature>
<evidence type="ECO:0000313" key="3">
    <source>
        <dbReference type="Proteomes" id="UP001558613"/>
    </source>
</evidence>
<evidence type="ECO:0000256" key="1">
    <source>
        <dbReference type="SAM" id="MobiDB-lite"/>
    </source>
</evidence>
<sequence length="77" mass="8540">MNWAENLISSIPQDGRPLELYVEFFHLPPHTLVPATKTSTYLNIGIISFSPEATPIQESTLQPRESVNAPESAPVHL</sequence>
<gene>
    <name evidence="2" type="ORF">QQF64_011829</name>
</gene>
<accession>A0ABR3LWZ0</accession>
<reference evidence="2 3" key="1">
    <citation type="submission" date="2023-09" db="EMBL/GenBank/DDBJ databases">
        <authorList>
            <person name="Wang M."/>
        </authorList>
    </citation>
    <scope>NUCLEOTIDE SEQUENCE [LARGE SCALE GENOMIC DNA]</scope>
    <source>
        <strain evidence="2">GT-2023</strain>
        <tissue evidence="2">Liver</tissue>
    </source>
</reference>
<name>A0ABR3LWZ0_9TELE</name>
<protein>
    <submittedName>
        <fullName evidence="2">Uncharacterized protein</fullName>
    </submittedName>
</protein>
<evidence type="ECO:0000313" key="2">
    <source>
        <dbReference type="EMBL" id="KAL1256284.1"/>
    </source>
</evidence>
<proteinExistence type="predicted"/>
<comment type="caution">
    <text evidence="2">The sequence shown here is derived from an EMBL/GenBank/DDBJ whole genome shotgun (WGS) entry which is preliminary data.</text>
</comment>
<organism evidence="2 3">
    <name type="scientific">Cirrhinus molitorella</name>
    <name type="common">mud carp</name>
    <dbReference type="NCBI Taxonomy" id="172907"/>
    <lineage>
        <taxon>Eukaryota</taxon>
        <taxon>Metazoa</taxon>
        <taxon>Chordata</taxon>
        <taxon>Craniata</taxon>
        <taxon>Vertebrata</taxon>
        <taxon>Euteleostomi</taxon>
        <taxon>Actinopterygii</taxon>
        <taxon>Neopterygii</taxon>
        <taxon>Teleostei</taxon>
        <taxon>Ostariophysi</taxon>
        <taxon>Cypriniformes</taxon>
        <taxon>Cyprinidae</taxon>
        <taxon>Labeoninae</taxon>
        <taxon>Labeonini</taxon>
        <taxon>Cirrhinus</taxon>
    </lineage>
</organism>
<keyword evidence="3" id="KW-1185">Reference proteome</keyword>